<dbReference type="InterPro" id="IPR000917">
    <property type="entry name" value="Sulfatase_N"/>
</dbReference>
<dbReference type="PANTHER" id="PTHR47371:SF3">
    <property type="entry name" value="PHOSPHOGLYCEROL TRANSFERASE I"/>
    <property type="match status" value="1"/>
</dbReference>
<reference evidence="11" key="1">
    <citation type="submission" date="2018-05" db="EMBL/GenBank/DDBJ databases">
        <authorList>
            <person name="Li Y."/>
        </authorList>
    </citation>
    <scope>NUCLEOTIDE SEQUENCE [LARGE SCALE GENOMIC DNA]</scope>
    <source>
        <strain evidence="11">sk1b4</strain>
    </source>
</reference>
<comment type="subcellular location">
    <subcellularLocation>
        <location evidence="1">Cell membrane</location>
        <topology evidence="1">Multi-pass membrane protein</topology>
    </subcellularLocation>
</comment>
<evidence type="ECO:0000313" key="11">
    <source>
        <dbReference type="Proteomes" id="UP000245283"/>
    </source>
</evidence>
<evidence type="ECO:0000313" key="10">
    <source>
        <dbReference type="EMBL" id="PWF27011.1"/>
    </source>
</evidence>
<dbReference type="GO" id="GO:0005886">
    <property type="term" value="C:plasma membrane"/>
    <property type="evidence" value="ECO:0007669"/>
    <property type="project" value="UniProtKB-SubCell"/>
</dbReference>
<feature type="transmembrane region" description="Helical" evidence="8">
    <location>
        <begin position="97"/>
        <end position="120"/>
    </location>
</feature>
<proteinExistence type="predicted"/>
<dbReference type="Gene3D" id="3.40.720.10">
    <property type="entry name" value="Alkaline Phosphatase, subunit A"/>
    <property type="match status" value="1"/>
</dbReference>
<comment type="pathway">
    <text evidence="2">Cell wall biogenesis; lipoteichoic acid biosynthesis.</text>
</comment>
<gene>
    <name evidence="10" type="ORF">DD236_00935</name>
</gene>
<dbReference type="Proteomes" id="UP000245283">
    <property type="component" value="Unassembled WGS sequence"/>
</dbReference>
<keyword evidence="5 8" id="KW-1133">Transmembrane helix</keyword>
<dbReference type="InterPro" id="IPR017850">
    <property type="entry name" value="Alkaline_phosphatase_core_sf"/>
</dbReference>
<dbReference type="PANTHER" id="PTHR47371">
    <property type="entry name" value="LIPOTEICHOIC ACID SYNTHASE"/>
    <property type="match status" value="1"/>
</dbReference>
<comment type="caution">
    <text evidence="10">The sequence shown here is derived from an EMBL/GenBank/DDBJ whole genome shotgun (WGS) entry which is preliminary data.</text>
</comment>
<feature type="transmembrane region" description="Helical" evidence="8">
    <location>
        <begin position="141"/>
        <end position="162"/>
    </location>
</feature>
<evidence type="ECO:0000256" key="7">
    <source>
        <dbReference type="SAM" id="MobiDB-lite"/>
    </source>
</evidence>
<organism evidence="10 11">
    <name type="scientific">Ancrocorticia populi</name>
    <dbReference type="NCBI Taxonomy" id="2175228"/>
    <lineage>
        <taxon>Bacteria</taxon>
        <taxon>Bacillati</taxon>
        <taxon>Actinomycetota</taxon>
        <taxon>Actinomycetes</taxon>
        <taxon>Actinomycetales</taxon>
        <taxon>Actinomycetaceae</taxon>
        <taxon>Ancrocorticia</taxon>
    </lineage>
</organism>
<evidence type="ECO:0000256" key="3">
    <source>
        <dbReference type="ARBA" id="ARBA00022475"/>
    </source>
</evidence>
<dbReference type="Pfam" id="PF00884">
    <property type="entry name" value="Sulfatase"/>
    <property type="match status" value="1"/>
</dbReference>
<dbReference type="InterPro" id="IPR050448">
    <property type="entry name" value="OpgB/LTA_synthase_biosynth"/>
</dbReference>
<evidence type="ECO:0000256" key="2">
    <source>
        <dbReference type="ARBA" id="ARBA00004936"/>
    </source>
</evidence>
<keyword evidence="6 8" id="KW-0472">Membrane</keyword>
<evidence type="ECO:0000256" key="4">
    <source>
        <dbReference type="ARBA" id="ARBA00022692"/>
    </source>
</evidence>
<evidence type="ECO:0000256" key="1">
    <source>
        <dbReference type="ARBA" id="ARBA00004651"/>
    </source>
</evidence>
<protein>
    <recommendedName>
        <fullName evidence="9">Sulfatase N-terminal domain-containing protein</fullName>
    </recommendedName>
</protein>
<evidence type="ECO:0000259" key="9">
    <source>
        <dbReference type="Pfam" id="PF00884"/>
    </source>
</evidence>
<evidence type="ECO:0000256" key="8">
    <source>
        <dbReference type="SAM" id="Phobius"/>
    </source>
</evidence>
<dbReference type="SUPFAM" id="SSF53649">
    <property type="entry name" value="Alkaline phosphatase-like"/>
    <property type="match status" value="1"/>
</dbReference>
<keyword evidence="4 8" id="KW-0812">Transmembrane</keyword>
<accession>A0A2V1KBA8</accession>
<evidence type="ECO:0000256" key="5">
    <source>
        <dbReference type="ARBA" id="ARBA00022989"/>
    </source>
</evidence>
<sequence length="531" mass="57401">MGAADESETPSSRTDLGGEASREQAPTAAKHEAKPSTLHRAGTWLGWIAAILGVILCGSSIWVLNTFGQISFQQMIANIPGLGGEGAGADPAFIRSFIIEAVAIPLALLTGAALIYYTWVRRNPPKNFVARHSRFLAGTTSLVLFATGTFSASSAMGLPSYIRGIVTNTSISDYYKEPVITSTPDDPKNLVLIYLESMDDDFGSAEYMGEDLLASLHESTSNWDSLPNLTMSPYYGYTMGGVVTSQCGIPPKPAEGMVMTEAAPQANNGIGDGLATYMPGATCLGDVLKEAGYTNVYMGGAPESFASKGTFLNTHGFDTVLGYDHWKSIGETQFSGWGLSDQRLFENAKEEVRSLHDSASPFTLSMITLDNHAPIEDFGYCPDTTGSLEKNTVKCQSQIVADFIDYMDEEGILDDTMVVVMADHQAFTTAEIAEYKRSLSWTAQQQLPLFNAMWSPDGVELARTEGTQAHLYPTILEALGFGVEDHRAGMGVSLLIPESEVSDPTILNLSFDDLANLYNSSSTDLYKELWE</sequence>
<feature type="region of interest" description="Disordered" evidence="7">
    <location>
        <begin position="1"/>
        <end position="35"/>
    </location>
</feature>
<dbReference type="CDD" id="cd16015">
    <property type="entry name" value="LTA_synthase"/>
    <property type="match status" value="1"/>
</dbReference>
<feature type="transmembrane region" description="Helical" evidence="8">
    <location>
        <begin position="44"/>
        <end position="64"/>
    </location>
</feature>
<keyword evidence="3" id="KW-1003">Cell membrane</keyword>
<dbReference type="RefSeq" id="WP_109092512.1">
    <property type="nucleotide sequence ID" value="NZ_QETB01000001.1"/>
</dbReference>
<name>A0A2V1KBA8_9ACTO</name>
<dbReference type="AlphaFoldDB" id="A0A2V1KBA8"/>
<keyword evidence="11" id="KW-1185">Reference proteome</keyword>
<feature type="domain" description="Sulfatase N-terminal" evidence="9">
    <location>
        <begin position="188"/>
        <end position="480"/>
    </location>
</feature>
<evidence type="ECO:0000256" key="6">
    <source>
        <dbReference type="ARBA" id="ARBA00023136"/>
    </source>
</evidence>
<dbReference type="EMBL" id="QETB01000001">
    <property type="protein sequence ID" value="PWF27011.1"/>
    <property type="molecule type" value="Genomic_DNA"/>
</dbReference>
<dbReference type="OrthoDB" id="9760224at2"/>